<evidence type="ECO:0000313" key="4">
    <source>
        <dbReference type="WBParaSite" id="PSAMB.scaffold4153size15520.g23606.t1"/>
    </source>
</evidence>
<dbReference type="SMART" id="SM00186">
    <property type="entry name" value="FBG"/>
    <property type="match status" value="1"/>
</dbReference>
<dbReference type="SMART" id="SM00034">
    <property type="entry name" value="CLECT"/>
    <property type="match status" value="1"/>
</dbReference>
<dbReference type="InterPro" id="IPR050373">
    <property type="entry name" value="Fibrinogen_C-term_domain"/>
</dbReference>
<dbReference type="Gene3D" id="3.10.100.10">
    <property type="entry name" value="Mannose-Binding Protein A, subunit A"/>
    <property type="match status" value="1"/>
</dbReference>
<dbReference type="AlphaFoldDB" id="A0A914WIU1"/>
<evidence type="ECO:0000259" key="1">
    <source>
        <dbReference type="PROSITE" id="PS50041"/>
    </source>
</evidence>
<evidence type="ECO:0000259" key="2">
    <source>
        <dbReference type="PROSITE" id="PS51406"/>
    </source>
</evidence>
<dbReference type="WBParaSite" id="PSAMB.scaffold4153size15520.g23606.t1">
    <property type="protein sequence ID" value="PSAMB.scaffold4153size15520.g23606.t1"/>
    <property type="gene ID" value="PSAMB.scaffold4153size15520.g23606"/>
</dbReference>
<keyword evidence="3" id="KW-1185">Reference proteome</keyword>
<organism evidence="3 4">
    <name type="scientific">Plectus sambesii</name>
    <dbReference type="NCBI Taxonomy" id="2011161"/>
    <lineage>
        <taxon>Eukaryota</taxon>
        <taxon>Metazoa</taxon>
        <taxon>Ecdysozoa</taxon>
        <taxon>Nematoda</taxon>
        <taxon>Chromadorea</taxon>
        <taxon>Plectida</taxon>
        <taxon>Plectina</taxon>
        <taxon>Plectoidea</taxon>
        <taxon>Plectidae</taxon>
        <taxon>Plectus</taxon>
    </lineage>
</organism>
<evidence type="ECO:0000313" key="3">
    <source>
        <dbReference type="Proteomes" id="UP000887566"/>
    </source>
</evidence>
<dbReference type="InterPro" id="IPR001304">
    <property type="entry name" value="C-type_lectin-like"/>
</dbReference>
<name>A0A914WIU1_9BILA</name>
<reference evidence="4" key="1">
    <citation type="submission" date="2022-11" db="UniProtKB">
        <authorList>
            <consortium name="WormBaseParasite"/>
        </authorList>
    </citation>
    <scope>IDENTIFICATION</scope>
</reference>
<sequence>MSWSDAEDYCRRSGGPNSHLTSISSAFFTSDINGVAANNPAIGALDQVWIGAKGLNLDSSFIWVDGTPFIYTNWLPGQPQLSSSCVSTLARSSGRWRTEPCETQNYFICKYTMQPVPTPTDCYDWHFSNGNSTSGIYQISPPGSSPFNVYCDMVTDGGGWTVIQRRIDGTLLFFNQTWSAYKNGFNNGLANNQWLGNDRIHILSTKDVSVSLRIDIQGHIDYFQTYENVTVSDVWNNFQIGDENANYTLQVGALVSGNLSQYQSDNDFQHFNGNMPFSTQDRGTTSGMSMARSDGGWWYQDTTKTSLNGKFGSVFFFWVRFHADGSDGVWIFPYTSQMMLRRSS</sequence>
<dbReference type="CDD" id="cd00037">
    <property type="entry name" value="CLECT"/>
    <property type="match status" value="1"/>
</dbReference>
<dbReference type="InterPro" id="IPR016187">
    <property type="entry name" value="CTDL_fold"/>
</dbReference>
<dbReference type="InterPro" id="IPR002181">
    <property type="entry name" value="Fibrinogen_a/b/g_C_dom"/>
</dbReference>
<dbReference type="PANTHER" id="PTHR19143">
    <property type="entry name" value="FIBRINOGEN/TENASCIN/ANGIOPOEITIN"/>
    <property type="match status" value="1"/>
</dbReference>
<dbReference type="PROSITE" id="PS50041">
    <property type="entry name" value="C_TYPE_LECTIN_2"/>
    <property type="match status" value="1"/>
</dbReference>
<feature type="domain" description="Fibrinogen C-terminal" evidence="2">
    <location>
        <begin position="113"/>
        <end position="344"/>
    </location>
</feature>
<accession>A0A914WIU1</accession>
<dbReference type="InterPro" id="IPR016186">
    <property type="entry name" value="C-type_lectin-like/link_sf"/>
</dbReference>
<dbReference type="SUPFAM" id="SSF56436">
    <property type="entry name" value="C-type lectin-like"/>
    <property type="match status" value="1"/>
</dbReference>
<dbReference type="PROSITE" id="PS51406">
    <property type="entry name" value="FIBRINOGEN_C_2"/>
    <property type="match status" value="1"/>
</dbReference>
<dbReference type="InterPro" id="IPR036056">
    <property type="entry name" value="Fibrinogen-like_C"/>
</dbReference>
<proteinExistence type="predicted"/>
<dbReference type="Pfam" id="PF00059">
    <property type="entry name" value="Lectin_C"/>
    <property type="match status" value="1"/>
</dbReference>
<dbReference type="Gene3D" id="3.90.215.10">
    <property type="entry name" value="Gamma Fibrinogen, chain A, domain 1"/>
    <property type="match status" value="1"/>
</dbReference>
<dbReference type="Pfam" id="PF00147">
    <property type="entry name" value="Fibrinogen_C"/>
    <property type="match status" value="1"/>
</dbReference>
<dbReference type="Proteomes" id="UP000887566">
    <property type="component" value="Unplaced"/>
</dbReference>
<feature type="domain" description="C-type lectin" evidence="1">
    <location>
        <begin position="1"/>
        <end position="110"/>
    </location>
</feature>
<dbReference type="SUPFAM" id="SSF56496">
    <property type="entry name" value="Fibrinogen C-terminal domain-like"/>
    <property type="match status" value="1"/>
</dbReference>
<dbReference type="PANTHER" id="PTHR19143:SF327">
    <property type="entry name" value="FI21813P1-RELATED"/>
    <property type="match status" value="1"/>
</dbReference>
<dbReference type="NCBIfam" id="NF040941">
    <property type="entry name" value="GGGWT_bact"/>
    <property type="match status" value="1"/>
</dbReference>
<dbReference type="InterPro" id="IPR014716">
    <property type="entry name" value="Fibrinogen_a/b/g_C_1"/>
</dbReference>
<dbReference type="GO" id="GO:0005615">
    <property type="term" value="C:extracellular space"/>
    <property type="evidence" value="ECO:0007669"/>
    <property type="project" value="TreeGrafter"/>
</dbReference>
<protein>
    <submittedName>
        <fullName evidence="4">Uncharacterized protein</fullName>
    </submittedName>
</protein>